<accession>A0A8D4VPU5</accession>
<dbReference type="CDD" id="cd17546">
    <property type="entry name" value="REC_hyHK_CKI1_RcsC-like"/>
    <property type="match status" value="1"/>
</dbReference>
<evidence type="ECO:0000259" key="15">
    <source>
        <dbReference type="PROSITE" id="PS50839"/>
    </source>
</evidence>
<dbReference type="CDD" id="cd00082">
    <property type="entry name" value="HisKA"/>
    <property type="match status" value="1"/>
</dbReference>
<evidence type="ECO:0000256" key="6">
    <source>
        <dbReference type="ARBA" id="ARBA00022692"/>
    </source>
</evidence>
<dbReference type="InterPro" id="IPR003594">
    <property type="entry name" value="HATPase_dom"/>
</dbReference>
<reference evidence="16" key="1">
    <citation type="submission" date="2019-06" db="EMBL/GenBank/DDBJ databases">
        <title>Complete genome sequence of Methylogaea oryzae strain JCM16910.</title>
        <authorList>
            <person name="Asakawa S."/>
        </authorList>
    </citation>
    <scope>NUCLEOTIDE SEQUENCE</scope>
    <source>
        <strain evidence="16">E10</strain>
    </source>
</reference>
<evidence type="ECO:0000256" key="9">
    <source>
        <dbReference type="ARBA" id="ARBA00023136"/>
    </source>
</evidence>
<gene>
    <name evidence="16" type="ORF">MoryE10_17600</name>
</gene>
<evidence type="ECO:0000256" key="7">
    <source>
        <dbReference type="ARBA" id="ARBA00022989"/>
    </source>
</evidence>
<dbReference type="PROSITE" id="PS50839">
    <property type="entry name" value="CHASE"/>
    <property type="match status" value="1"/>
</dbReference>
<dbReference type="KEGG" id="moz:MoryE10_17600"/>
<dbReference type="GO" id="GO:0000155">
    <property type="term" value="F:phosphorelay sensor kinase activity"/>
    <property type="evidence" value="ECO:0007669"/>
    <property type="project" value="InterPro"/>
</dbReference>
<keyword evidence="11" id="KW-0175">Coiled coil</keyword>
<name>A0A8D4VPU5_9GAMM</name>
<evidence type="ECO:0000256" key="1">
    <source>
        <dbReference type="ARBA" id="ARBA00000085"/>
    </source>
</evidence>
<feature type="domain" description="Response regulatory" evidence="14">
    <location>
        <begin position="740"/>
        <end position="856"/>
    </location>
</feature>
<sequence length="857" mass="95062">MPTVIAVGATLQVAIVAHAIRRWVGYPMPLHNDRDVIVFMAIAGPLGCSINATWSLTLISWYTGVFSSNFALNWVTWWTGDTIGCLVFTPLLLTIFGQPRSAWEMRRKAVAIPLMASLAAAIALFVYAGTAERARMESDFEKTVEMAFNAVESSMLRFNTIVWSTRGFFSGSSYVYRNEFKSYADNLLTREPGLRALSWNPLVKFSERRAFEAKQRAGGITDFAIREKDAQGKSTTASSRGEYVVVTYIEPFETNQRALGYDVGSDPLRRKALERARDTGELSATAPIVLVQEPAISDQGGLERQYQSGLLLFVPVYRNGISFDNETLRRDNLSGYVVGVLRVGDMLDSVLPPTSRQRRILPLRITDLDTVDNGLLHADRDFNDLSALHLQKQLSIGGRRWLLEASGNPDDFKGYWSAWYVLGGGFIFTGLLAGVLLLLTGRTLLVDSIVQERTRSLAEKNQRLIQAEEEMRVSKEIAERANRLKSQFLANMSHEIRTPLNAILGFSDLGRHVPDTLHEVSEYFDEVHQAGDSLLRIINDILDFSKVEAGELCLESMPFFLQDVVFGASSLVRYGVQKKGLTFFCELDEGVDGEYFGDPHRIRQVLVNLLGNAVKFTERGHVRLKVGRVKLDGDQAELVFIVEDSGIGIAPEVKDQLFQPFVQADASTTRKYGGTGLGLAICRQLVALMGGRVSVESSPGLGSRFICNIVVGVANENTLNKPQTYEKSVETNVISSASHRVLLVEDKLVNQELACRMLARLGVSVDVASNGSAALEALTEKHYDLVLMDIKMPVMDGLETTRRIRGEGQWQTLPIIAITANALLDEVQLCLQAGMNDHVAKPIRINDLKALLEKWLK</sequence>
<dbReference type="Pfam" id="PF00512">
    <property type="entry name" value="HisKA"/>
    <property type="match status" value="1"/>
</dbReference>
<protein>
    <recommendedName>
        <fullName evidence="3">histidine kinase</fullName>
        <ecNumber evidence="3">2.7.13.3</ecNumber>
    </recommendedName>
</protein>
<dbReference type="Pfam" id="PF02518">
    <property type="entry name" value="HATPase_c"/>
    <property type="match status" value="1"/>
</dbReference>
<evidence type="ECO:0000313" key="17">
    <source>
        <dbReference type="Proteomes" id="UP000824988"/>
    </source>
</evidence>
<evidence type="ECO:0000256" key="12">
    <source>
        <dbReference type="SAM" id="Phobius"/>
    </source>
</evidence>
<keyword evidence="9 12" id="KW-0472">Membrane</keyword>
<dbReference type="Pfam" id="PF05231">
    <property type="entry name" value="MASE1"/>
    <property type="match status" value="1"/>
</dbReference>
<dbReference type="SMART" id="SM00448">
    <property type="entry name" value="REC"/>
    <property type="match status" value="1"/>
</dbReference>
<evidence type="ECO:0000313" key="16">
    <source>
        <dbReference type="EMBL" id="BBL71154.1"/>
    </source>
</evidence>
<evidence type="ECO:0000256" key="3">
    <source>
        <dbReference type="ARBA" id="ARBA00012438"/>
    </source>
</evidence>
<feature type="domain" description="Histidine kinase" evidence="13">
    <location>
        <begin position="491"/>
        <end position="713"/>
    </location>
</feature>
<dbReference type="PROSITE" id="PS50110">
    <property type="entry name" value="RESPONSE_REGULATORY"/>
    <property type="match status" value="1"/>
</dbReference>
<feature type="transmembrane region" description="Helical" evidence="12">
    <location>
        <begin position="109"/>
        <end position="128"/>
    </location>
</feature>
<evidence type="ECO:0000256" key="4">
    <source>
        <dbReference type="ARBA" id="ARBA00022475"/>
    </source>
</evidence>
<dbReference type="SMART" id="SM01079">
    <property type="entry name" value="CHASE"/>
    <property type="match status" value="1"/>
</dbReference>
<keyword evidence="8" id="KW-0902">Two-component regulatory system</keyword>
<dbReference type="PANTHER" id="PTHR45339:SF1">
    <property type="entry name" value="HYBRID SIGNAL TRANSDUCTION HISTIDINE KINASE J"/>
    <property type="match status" value="1"/>
</dbReference>
<feature type="transmembrane region" description="Helical" evidence="12">
    <location>
        <begin position="74"/>
        <end position="97"/>
    </location>
</feature>
<feature type="modified residue" description="4-aspartylphosphate" evidence="10">
    <location>
        <position position="789"/>
    </location>
</feature>
<dbReference type="PROSITE" id="PS50109">
    <property type="entry name" value="HIS_KIN"/>
    <property type="match status" value="1"/>
</dbReference>
<dbReference type="AlphaFoldDB" id="A0A8D4VPU5"/>
<keyword evidence="17" id="KW-1185">Reference proteome</keyword>
<dbReference type="SMART" id="SM00387">
    <property type="entry name" value="HATPase_c"/>
    <property type="match status" value="1"/>
</dbReference>
<proteinExistence type="predicted"/>
<dbReference type="Proteomes" id="UP000824988">
    <property type="component" value="Chromosome"/>
</dbReference>
<evidence type="ECO:0000256" key="11">
    <source>
        <dbReference type="SAM" id="Coils"/>
    </source>
</evidence>
<feature type="transmembrane region" description="Helical" evidence="12">
    <location>
        <begin position="36"/>
        <end position="62"/>
    </location>
</feature>
<dbReference type="InterPro" id="IPR005467">
    <property type="entry name" value="His_kinase_dom"/>
</dbReference>
<keyword evidence="5 10" id="KW-0597">Phosphoprotein</keyword>
<evidence type="ECO:0000259" key="13">
    <source>
        <dbReference type="PROSITE" id="PS50109"/>
    </source>
</evidence>
<dbReference type="SMART" id="SM00388">
    <property type="entry name" value="HisKA"/>
    <property type="match status" value="1"/>
</dbReference>
<dbReference type="InterPro" id="IPR001789">
    <property type="entry name" value="Sig_transdc_resp-reg_receiver"/>
</dbReference>
<dbReference type="InterPro" id="IPR006189">
    <property type="entry name" value="CHASE_dom"/>
</dbReference>
<dbReference type="GO" id="GO:0005886">
    <property type="term" value="C:plasma membrane"/>
    <property type="evidence" value="ECO:0007669"/>
    <property type="project" value="UniProtKB-SubCell"/>
</dbReference>
<feature type="coiled-coil region" evidence="11">
    <location>
        <begin position="450"/>
        <end position="484"/>
    </location>
</feature>
<dbReference type="PANTHER" id="PTHR45339">
    <property type="entry name" value="HYBRID SIGNAL TRANSDUCTION HISTIDINE KINASE J"/>
    <property type="match status" value="1"/>
</dbReference>
<evidence type="ECO:0000256" key="10">
    <source>
        <dbReference type="PROSITE-ProRule" id="PRU00169"/>
    </source>
</evidence>
<evidence type="ECO:0000256" key="5">
    <source>
        <dbReference type="ARBA" id="ARBA00022553"/>
    </source>
</evidence>
<dbReference type="InterPro" id="IPR007895">
    <property type="entry name" value="MASE1"/>
</dbReference>
<evidence type="ECO:0000256" key="8">
    <source>
        <dbReference type="ARBA" id="ARBA00023012"/>
    </source>
</evidence>
<feature type="domain" description="CHASE" evidence="15">
    <location>
        <begin position="171"/>
        <end position="369"/>
    </location>
</feature>
<comment type="catalytic activity">
    <reaction evidence="1">
        <text>ATP + protein L-histidine = ADP + protein N-phospho-L-histidine.</text>
        <dbReference type="EC" id="2.7.13.3"/>
    </reaction>
</comment>
<keyword evidence="4" id="KW-1003">Cell membrane</keyword>
<dbReference type="Pfam" id="PF00072">
    <property type="entry name" value="Response_reg"/>
    <property type="match status" value="1"/>
</dbReference>
<evidence type="ECO:0000256" key="2">
    <source>
        <dbReference type="ARBA" id="ARBA00004651"/>
    </source>
</evidence>
<dbReference type="EC" id="2.7.13.3" evidence="3"/>
<organism evidence="16 17">
    <name type="scientific">Methylogaea oryzae</name>
    <dbReference type="NCBI Taxonomy" id="1295382"/>
    <lineage>
        <taxon>Bacteria</taxon>
        <taxon>Pseudomonadati</taxon>
        <taxon>Pseudomonadota</taxon>
        <taxon>Gammaproteobacteria</taxon>
        <taxon>Methylococcales</taxon>
        <taxon>Methylococcaceae</taxon>
        <taxon>Methylogaea</taxon>
    </lineage>
</organism>
<keyword evidence="6 12" id="KW-0812">Transmembrane</keyword>
<keyword evidence="7 12" id="KW-1133">Transmembrane helix</keyword>
<comment type="subcellular location">
    <subcellularLocation>
        <location evidence="2">Cell membrane</location>
        <topology evidence="2">Multi-pass membrane protein</topology>
    </subcellularLocation>
</comment>
<dbReference type="Pfam" id="PF03924">
    <property type="entry name" value="CHASE"/>
    <property type="match status" value="1"/>
</dbReference>
<dbReference type="FunFam" id="3.30.565.10:FF:000010">
    <property type="entry name" value="Sensor histidine kinase RcsC"/>
    <property type="match status" value="1"/>
</dbReference>
<dbReference type="EMBL" id="AP019782">
    <property type="protein sequence ID" value="BBL71154.1"/>
    <property type="molecule type" value="Genomic_DNA"/>
</dbReference>
<dbReference type="InterPro" id="IPR003661">
    <property type="entry name" value="HisK_dim/P_dom"/>
</dbReference>
<dbReference type="CDD" id="cd16922">
    <property type="entry name" value="HATPase_EvgS-ArcB-TorS-like"/>
    <property type="match status" value="1"/>
</dbReference>
<feature type="transmembrane region" description="Helical" evidence="12">
    <location>
        <begin position="6"/>
        <end position="24"/>
    </location>
</feature>
<evidence type="ECO:0000259" key="14">
    <source>
        <dbReference type="PROSITE" id="PS50110"/>
    </source>
</evidence>